<protein>
    <submittedName>
        <fullName evidence="1">Uncharacterized protein</fullName>
    </submittedName>
</protein>
<dbReference type="Proteomes" id="UP000033615">
    <property type="component" value="Unassembled WGS sequence"/>
</dbReference>
<dbReference type="EMBL" id="LAKD02000119">
    <property type="protein sequence ID" value="OPF71656.1"/>
    <property type="molecule type" value="Genomic_DNA"/>
</dbReference>
<comment type="caution">
    <text evidence="1">The sequence shown here is derived from an EMBL/GenBank/DDBJ whole genome shotgun (WGS) entry which is preliminary data.</text>
</comment>
<keyword evidence="2" id="KW-1185">Reference proteome</keyword>
<accession>A0A1V4CVR5</accession>
<sequence>MGFLDRSRIVAGAGRNRWLIPPAAPAIHFSVGRAYAWSVFKILLGNSLDFSGTAGPRSFGRSGSC</sequence>
<organism evidence="1 2">
    <name type="scientific">Streptomyces antioxidans</name>
    <dbReference type="NCBI Taxonomy" id="1507734"/>
    <lineage>
        <taxon>Bacteria</taxon>
        <taxon>Bacillati</taxon>
        <taxon>Actinomycetota</taxon>
        <taxon>Actinomycetes</taxon>
        <taxon>Kitasatosporales</taxon>
        <taxon>Streptomycetaceae</taxon>
        <taxon>Streptomyces</taxon>
    </lineage>
</organism>
<gene>
    <name evidence="1" type="ORF">VT50_0233710</name>
</gene>
<evidence type="ECO:0000313" key="2">
    <source>
        <dbReference type="Proteomes" id="UP000033615"/>
    </source>
</evidence>
<proteinExistence type="predicted"/>
<reference evidence="1" key="1">
    <citation type="submission" date="2016-12" db="EMBL/GenBank/DDBJ databases">
        <title>Genome sequence of Streptomyces antioxidans MUSC 164.</title>
        <authorList>
            <person name="Lee L.-H."/>
            <person name="Ser H.-L."/>
        </authorList>
    </citation>
    <scope>NUCLEOTIDE SEQUENCE [LARGE SCALE GENOMIC DNA]</scope>
    <source>
        <strain evidence="1">MUSC 164</strain>
    </source>
</reference>
<name>A0A1V4CVR5_9ACTN</name>
<dbReference type="AlphaFoldDB" id="A0A1V4CVR5"/>
<evidence type="ECO:0000313" key="1">
    <source>
        <dbReference type="EMBL" id="OPF71656.1"/>
    </source>
</evidence>